<dbReference type="EMBL" id="BNJG01000002">
    <property type="protein sequence ID" value="GHO56002.1"/>
    <property type="molecule type" value="Genomic_DNA"/>
</dbReference>
<evidence type="ECO:0000313" key="1">
    <source>
        <dbReference type="EMBL" id="GHO56002.1"/>
    </source>
</evidence>
<sequence length="105" mass="11593">MEETGQILSQAEERGMVYLQQDNEILSLFGEEYPLGPIKPLSLPATLANWLEVKALLDQGFCGDLHLEFAPRNDGSFTKEYLQWLPENDGSLAASLHSDANGPSN</sequence>
<evidence type="ECO:0000313" key="2">
    <source>
        <dbReference type="Proteomes" id="UP000654345"/>
    </source>
</evidence>
<reference evidence="1 2" key="1">
    <citation type="journal article" date="2021" name="Int. J. Syst. Evol. Microbiol.">
        <title>Reticulibacter mediterranei gen. nov., sp. nov., within the new family Reticulibacteraceae fam. nov., and Ktedonospora formicarum gen. nov., sp. nov., Ktedonobacter robiniae sp. nov., Dictyobacter formicarum sp. nov. and Dictyobacter arantiisoli sp. nov., belonging to the class Ktedonobacteria.</title>
        <authorList>
            <person name="Yabe S."/>
            <person name="Zheng Y."/>
            <person name="Wang C.M."/>
            <person name="Sakai Y."/>
            <person name="Abe K."/>
            <person name="Yokota A."/>
            <person name="Donadio S."/>
            <person name="Cavaletti L."/>
            <person name="Monciardini P."/>
        </authorList>
    </citation>
    <scope>NUCLEOTIDE SEQUENCE [LARGE SCALE GENOMIC DNA]</scope>
    <source>
        <strain evidence="1 2">SOSP1-30</strain>
    </source>
</reference>
<proteinExistence type="predicted"/>
<accession>A0ABQ3UTJ9</accession>
<protein>
    <submittedName>
        <fullName evidence="1">Uncharacterized protein</fullName>
    </submittedName>
</protein>
<keyword evidence="2" id="KW-1185">Reference proteome</keyword>
<comment type="caution">
    <text evidence="1">The sequence shown here is derived from an EMBL/GenBank/DDBJ whole genome shotgun (WGS) entry which is preliminary data.</text>
</comment>
<dbReference type="Proteomes" id="UP000654345">
    <property type="component" value="Unassembled WGS sequence"/>
</dbReference>
<gene>
    <name evidence="1" type="ORF">KSB_44770</name>
</gene>
<organism evidence="1 2">
    <name type="scientific">Ktedonobacter robiniae</name>
    <dbReference type="NCBI Taxonomy" id="2778365"/>
    <lineage>
        <taxon>Bacteria</taxon>
        <taxon>Bacillati</taxon>
        <taxon>Chloroflexota</taxon>
        <taxon>Ktedonobacteria</taxon>
        <taxon>Ktedonobacterales</taxon>
        <taxon>Ktedonobacteraceae</taxon>
        <taxon>Ktedonobacter</taxon>
    </lineage>
</organism>
<name>A0ABQ3UTJ9_9CHLR</name>